<dbReference type="InterPro" id="IPR001279">
    <property type="entry name" value="Metallo-B-lactamas"/>
</dbReference>
<dbReference type="PANTHER" id="PTHR42663">
    <property type="entry name" value="HYDROLASE C777.06C-RELATED-RELATED"/>
    <property type="match status" value="1"/>
</dbReference>
<dbReference type="AlphaFoldDB" id="A0A381W3B7"/>
<protein>
    <recommendedName>
        <fullName evidence="1">Metallo-beta-lactamase domain-containing protein</fullName>
    </recommendedName>
</protein>
<feature type="domain" description="Metallo-beta-lactamase" evidence="1">
    <location>
        <begin position="59"/>
        <end position="240"/>
    </location>
</feature>
<dbReference type="InterPro" id="IPR036866">
    <property type="entry name" value="RibonucZ/Hydroxyglut_hydro"/>
</dbReference>
<dbReference type="EMBL" id="UINC01010569">
    <property type="protein sequence ID" value="SVA46974.1"/>
    <property type="molecule type" value="Genomic_DNA"/>
</dbReference>
<reference evidence="2" key="1">
    <citation type="submission" date="2018-05" db="EMBL/GenBank/DDBJ databases">
        <authorList>
            <person name="Lanie J.A."/>
            <person name="Ng W.-L."/>
            <person name="Kazmierczak K.M."/>
            <person name="Andrzejewski T.M."/>
            <person name="Davidsen T.M."/>
            <person name="Wayne K.J."/>
            <person name="Tettelin H."/>
            <person name="Glass J.I."/>
            <person name="Rusch D."/>
            <person name="Podicherti R."/>
            <person name="Tsui H.-C.T."/>
            <person name="Winkler M.E."/>
        </authorList>
    </citation>
    <scope>NUCLEOTIDE SEQUENCE</scope>
</reference>
<dbReference type="SUPFAM" id="SSF56281">
    <property type="entry name" value="Metallo-hydrolase/oxidoreductase"/>
    <property type="match status" value="1"/>
</dbReference>
<accession>A0A381W3B7</accession>
<evidence type="ECO:0000313" key="2">
    <source>
        <dbReference type="EMBL" id="SVA46974.1"/>
    </source>
</evidence>
<dbReference type="Pfam" id="PF12706">
    <property type="entry name" value="Lactamase_B_2"/>
    <property type="match status" value="1"/>
</dbReference>
<gene>
    <name evidence="2" type="ORF">METZ01_LOCUS99828</name>
</gene>
<dbReference type="Gene3D" id="3.60.15.10">
    <property type="entry name" value="Ribonuclease Z/Hydroxyacylglutathione hydrolase-like"/>
    <property type="match status" value="1"/>
</dbReference>
<dbReference type="PANTHER" id="PTHR42663:SF4">
    <property type="entry name" value="SLL1036 PROTEIN"/>
    <property type="match status" value="1"/>
</dbReference>
<evidence type="ECO:0000259" key="1">
    <source>
        <dbReference type="Pfam" id="PF12706"/>
    </source>
</evidence>
<organism evidence="2">
    <name type="scientific">marine metagenome</name>
    <dbReference type="NCBI Taxonomy" id="408172"/>
    <lineage>
        <taxon>unclassified sequences</taxon>
        <taxon>metagenomes</taxon>
        <taxon>ecological metagenomes</taxon>
    </lineage>
</organism>
<sequence>MAEHTIKFWGVRGSFPTPDRDKIEVGGHTSCVEIRTADNDLIVMDMGTGFVPLGNALLKENNPPKSAHVFISHFHWDHIIGYLGFAPFFLKDFICHIYGKQDKLSMEEIFGHLHNYTFWPVEIPMYQAELNLNTFPENGLKISDSVKISACKHGHPNGANSYRIELGDKIIVYSTDLEHPENHLNPNVIDIARDADVLIIDSQFTEEQLPVHKGWGHSSWQQCVAVSQQANIKQLVLYHHSPANDDEAIREIEKDAQAEFPNTIAARQGMEIKLPA</sequence>
<dbReference type="CDD" id="cd07715">
    <property type="entry name" value="TaR3-like_MBL-fold"/>
    <property type="match status" value="1"/>
</dbReference>
<proteinExistence type="predicted"/>
<name>A0A381W3B7_9ZZZZ</name>